<feature type="compositionally biased region" description="Polar residues" evidence="1">
    <location>
        <begin position="159"/>
        <end position="169"/>
    </location>
</feature>
<evidence type="ECO:0000256" key="1">
    <source>
        <dbReference type="SAM" id="MobiDB-lite"/>
    </source>
</evidence>
<feature type="region of interest" description="Disordered" evidence="1">
    <location>
        <begin position="131"/>
        <end position="220"/>
    </location>
</feature>
<dbReference type="Proteomes" id="UP001492380">
    <property type="component" value="Unassembled WGS sequence"/>
</dbReference>
<name>A0ABR1YNN9_9PEZI</name>
<accession>A0ABR1YNN9</accession>
<keyword evidence="3" id="KW-1185">Reference proteome</keyword>
<feature type="compositionally biased region" description="Low complexity" evidence="1">
    <location>
        <begin position="140"/>
        <end position="158"/>
    </location>
</feature>
<comment type="caution">
    <text evidence="2">The sequence shown here is derived from an EMBL/GenBank/DDBJ whole genome shotgun (WGS) entry which is preliminary data.</text>
</comment>
<gene>
    <name evidence="2" type="ORF">HDK90DRAFT_288150</name>
</gene>
<proteinExistence type="predicted"/>
<protein>
    <submittedName>
        <fullName evidence="2">Uncharacterized protein</fullName>
    </submittedName>
</protein>
<sequence>MDAWKCVDLSRVGLLAGRHWRCLLLKTGSDSSTMQRDVLCGRTACCSPSCSCMLYLPAVAQHEQHSRSAPPELCDAPPIGKCFSCRLGAVCVVFHLFPSPNHHHHTHPNSTASRPVSTELVSQLHLNRTASMTGTPPVLSPTAQQPQSTSTTPHSTPQRRSLNEPSRSLPTVPHPPSSLRSFATAPGHHRTTDAVASRCPNKQPQEEACRADRTQHADGG</sequence>
<dbReference type="EMBL" id="JBBWRZ010000006">
    <property type="protein sequence ID" value="KAK8234065.1"/>
    <property type="molecule type" value="Genomic_DNA"/>
</dbReference>
<feature type="compositionally biased region" description="Basic and acidic residues" evidence="1">
    <location>
        <begin position="204"/>
        <end position="220"/>
    </location>
</feature>
<reference evidence="2 3" key="1">
    <citation type="submission" date="2024-04" db="EMBL/GenBank/DDBJ databases">
        <title>Phyllosticta paracitricarpa is synonymous to the EU quarantine fungus P. citricarpa based on phylogenomic analyses.</title>
        <authorList>
            <consortium name="Lawrence Berkeley National Laboratory"/>
            <person name="Van Ingen-Buijs V.A."/>
            <person name="Van Westerhoven A.C."/>
            <person name="Haridas S."/>
            <person name="Skiadas P."/>
            <person name="Martin F."/>
            <person name="Groenewald J.Z."/>
            <person name="Crous P.W."/>
            <person name="Seidl M.F."/>
        </authorList>
    </citation>
    <scope>NUCLEOTIDE SEQUENCE [LARGE SCALE GENOMIC DNA]</scope>
    <source>
        <strain evidence="2 3">CBS 123374</strain>
    </source>
</reference>
<evidence type="ECO:0000313" key="3">
    <source>
        <dbReference type="Proteomes" id="UP001492380"/>
    </source>
</evidence>
<evidence type="ECO:0000313" key="2">
    <source>
        <dbReference type="EMBL" id="KAK8234065.1"/>
    </source>
</evidence>
<organism evidence="2 3">
    <name type="scientific">Phyllosticta capitalensis</name>
    <dbReference type="NCBI Taxonomy" id="121624"/>
    <lineage>
        <taxon>Eukaryota</taxon>
        <taxon>Fungi</taxon>
        <taxon>Dikarya</taxon>
        <taxon>Ascomycota</taxon>
        <taxon>Pezizomycotina</taxon>
        <taxon>Dothideomycetes</taxon>
        <taxon>Dothideomycetes incertae sedis</taxon>
        <taxon>Botryosphaeriales</taxon>
        <taxon>Phyllostictaceae</taxon>
        <taxon>Phyllosticta</taxon>
    </lineage>
</organism>